<keyword evidence="1" id="KW-0472">Membrane</keyword>
<feature type="transmembrane region" description="Helical" evidence="1">
    <location>
        <begin position="244"/>
        <end position="264"/>
    </location>
</feature>
<feature type="transmembrane region" description="Helical" evidence="1">
    <location>
        <begin position="276"/>
        <end position="295"/>
    </location>
</feature>
<feature type="transmembrane region" description="Helical" evidence="1">
    <location>
        <begin position="301"/>
        <end position="319"/>
    </location>
</feature>
<evidence type="ECO:0000313" key="4">
    <source>
        <dbReference type="Proteomes" id="UP000832097"/>
    </source>
</evidence>
<dbReference type="EMBL" id="CP094528">
    <property type="protein sequence ID" value="UOE42756.1"/>
    <property type="molecule type" value="Genomic_DNA"/>
</dbReference>
<sequence length="384" mass="41782">MSVGGPAESGTPAEPRANSRVLNRIRIFGSGASRVLSLANPEDAGTDAVRGARESVRVPGLDGLRGIAVLCHYDIGKVRAGGAIGVTVFFVLSGYLITTLLVSEFRATGRIDFKAFYMRRIIRLLPAFLLLVAVTLVILTVFQDPTRVSYWGHALASIAYIADYVSATGSSMSVVGHTWSLAVEEQFYLLWPLVLLGVLTLALQRRREPLVAIALILGAAVVWRVAASVVLSPDWVYHAFDTNAYALLTGCLIAVLLIHRPNLVGWRTATFAGRRVSATIAWSSLALLVGCSFWILPFYPGNWICVLAILLTGALLIAGVERLPILSWRPLRWFGTISYGLYLWHAPLLFVRPHDDWIGNPSASATCFSRSASRCSRTISSGSR</sequence>
<reference evidence="3 4" key="1">
    <citation type="submission" date="2022-03" db="EMBL/GenBank/DDBJ databases">
        <title>Mucilaginibacter sp. isolated from the gut of Protaetia brevitarsis seulensis larvae.</title>
        <authorList>
            <person name="Won M."/>
            <person name="Kim S.-J."/>
            <person name="Kwon S.-W."/>
        </authorList>
    </citation>
    <scope>NUCLEOTIDE SEQUENCE [LARGE SCALE GENOMIC DNA]</scope>
    <source>
        <strain evidence="3 4">CFWR-12</strain>
    </source>
</reference>
<keyword evidence="3" id="KW-0808">Transferase</keyword>
<dbReference type="PANTHER" id="PTHR23028:SF53">
    <property type="entry name" value="ACYL_TRANSF_3 DOMAIN-CONTAINING PROTEIN"/>
    <property type="match status" value="1"/>
</dbReference>
<dbReference type="InterPro" id="IPR002656">
    <property type="entry name" value="Acyl_transf_3_dom"/>
</dbReference>
<proteinExistence type="predicted"/>
<name>A0ABY4BU60_9MICO</name>
<keyword evidence="3" id="KW-0012">Acyltransferase</keyword>
<evidence type="ECO:0000259" key="2">
    <source>
        <dbReference type="Pfam" id="PF01757"/>
    </source>
</evidence>
<dbReference type="InterPro" id="IPR050879">
    <property type="entry name" value="Acyltransferase_3"/>
</dbReference>
<protein>
    <submittedName>
        <fullName evidence="3">Acyltransferase</fullName>
    </submittedName>
</protein>
<evidence type="ECO:0000313" key="3">
    <source>
        <dbReference type="EMBL" id="UOE42756.1"/>
    </source>
</evidence>
<organism evidence="3 4">
    <name type="scientific">Agromyces larvae</name>
    <dbReference type="NCBI Taxonomy" id="2929802"/>
    <lineage>
        <taxon>Bacteria</taxon>
        <taxon>Bacillati</taxon>
        <taxon>Actinomycetota</taxon>
        <taxon>Actinomycetes</taxon>
        <taxon>Micrococcales</taxon>
        <taxon>Microbacteriaceae</taxon>
        <taxon>Agromyces</taxon>
    </lineage>
</organism>
<dbReference type="Proteomes" id="UP000832097">
    <property type="component" value="Chromosome"/>
</dbReference>
<keyword evidence="4" id="KW-1185">Reference proteome</keyword>
<keyword evidence="1" id="KW-1133">Transmembrane helix</keyword>
<feature type="domain" description="Acyltransferase 3" evidence="2">
    <location>
        <begin position="61"/>
        <end position="350"/>
    </location>
</feature>
<keyword evidence="1" id="KW-0812">Transmembrane</keyword>
<gene>
    <name evidence="3" type="ORF">MTO99_11195</name>
</gene>
<dbReference type="PANTHER" id="PTHR23028">
    <property type="entry name" value="ACETYLTRANSFERASE"/>
    <property type="match status" value="1"/>
</dbReference>
<feature type="transmembrane region" description="Helical" evidence="1">
    <location>
        <begin position="124"/>
        <end position="142"/>
    </location>
</feature>
<dbReference type="Pfam" id="PF01757">
    <property type="entry name" value="Acyl_transf_3"/>
    <property type="match status" value="1"/>
</dbReference>
<dbReference type="RefSeq" id="WP_243553688.1">
    <property type="nucleotide sequence ID" value="NZ_CP094528.1"/>
</dbReference>
<accession>A0ABY4BU60</accession>
<feature type="transmembrane region" description="Helical" evidence="1">
    <location>
        <begin position="186"/>
        <end position="203"/>
    </location>
</feature>
<feature type="transmembrane region" description="Helical" evidence="1">
    <location>
        <begin position="83"/>
        <end position="103"/>
    </location>
</feature>
<dbReference type="GO" id="GO:0016746">
    <property type="term" value="F:acyltransferase activity"/>
    <property type="evidence" value="ECO:0007669"/>
    <property type="project" value="UniProtKB-KW"/>
</dbReference>
<feature type="transmembrane region" description="Helical" evidence="1">
    <location>
        <begin position="210"/>
        <end position="232"/>
    </location>
</feature>
<evidence type="ECO:0000256" key="1">
    <source>
        <dbReference type="SAM" id="Phobius"/>
    </source>
</evidence>